<evidence type="ECO:0000313" key="2">
    <source>
        <dbReference type="EMBL" id="PWJ41021.1"/>
    </source>
</evidence>
<feature type="domain" description="AB hydrolase-1" evidence="1">
    <location>
        <begin position="35"/>
        <end position="258"/>
    </location>
</feature>
<dbReference type="EMBL" id="QGDO01000004">
    <property type="protein sequence ID" value="PWJ41021.1"/>
    <property type="molecule type" value="Genomic_DNA"/>
</dbReference>
<dbReference type="SUPFAM" id="SSF53474">
    <property type="entry name" value="alpha/beta-Hydrolases"/>
    <property type="match status" value="1"/>
</dbReference>
<dbReference type="AlphaFoldDB" id="A0A315Z7W4"/>
<dbReference type="InterPro" id="IPR000073">
    <property type="entry name" value="AB_hydrolase_1"/>
</dbReference>
<comment type="caution">
    <text evidence="2">The sequence shown here is derived from an EMBL/GenBank/DDBJ whole genome shotgun (WGS) entry which is preliminary data.</text>
</comment>
<dbReference type="GO" id="GO:0006654">
    <property type="term" value="P:phosphatidic acid biosynthetic process"/>
    <property type="evidence" value="ECO:0007669"/>
    <property type="project" value="TreeGrafter"/>
</dbReference>
<protein>
    <submittedName>
        <fullName evidence="2">Non-heme chloroperoxidase</fullName>
    </submittedName>
</protein>
<dbReference type="RefSeq" id="WP_109619994.1">
    <property type="nucleotide sequence ID" value="NZ_QGDO01000004.1"/>
</dbReference>
<evidence type="ECO:0000259" key="1">
    <source>
        <dbReference type="Pfam" id="PF12697"/>
    </source>
</evidence>
<proteinExistence type="predicted"/>
<reference evidence="2 3" key="1">
    <citation type="submission" date="2018-03" db="EMBL/GenBank/DDBJ databases">
        <title>Genomic Encyclopedia of Archaeal and Bacterial Type Strains, Phase II (KMG-II): from individual species to whole genera.</title>
        <authorList>
            <person name="Goeker M."/>
        </authorList>
    </citation>
    <scope>NUCLEOTIDE SEQUENCE [LARGE SCALE GENOMIC DNA]</scope>
    <source>
        <strain evidence="2 3">DSM 28229</strain>
    </source>
</reference>
<dbReference type="Gene3D" id="3.40.50.1820">
    <property type="entry name" value="alpha/beta hydrolase"/>
    <property type="match status" value="1"/>
</dbReference>
<sequence>MLTQAASFTTDYSFVRGKYECISLIPDKVTQPHPLLFLHGAWHGAWCWEKHFLPFFAQEGWECHAISFQGHGNSLERKHILGTSISDYVTDLKEIITNMKINPILIGHSLGGWVIQKYLQKTPNIPAMILMNSIPIQGTWNTTKTIFKENIGAWKSVLRRNSKLLMNTPDKVKSLFYTGMDEDEATLQQNLKRLDKESLRVVMDTAIPIRKIDHKIPALIMASENDYFFSPSQQKETADFYDADFFVVVNSGHNIMLSSEWEQATTAIKHWLDKYKAKRMHLQNAEHRS</sequence>
<dbReference type="GO" id="GO:0042171">
    <property type="term" value="F:lysophosphatidic acid acyltransferase activity"/>
    <property type="evidence" value="ECO:0007669"/>
    <property type="project" value="TreeGrafter"/>
</dbReference>
<keyword evidence="3" id="KW-1185">Reference proteome</keyword>
<dbReference type="Proteomes" id="UP000245535">
    <property type="component" value="Unassembled WGS sequence"/>
</dbReference>
<dbReference type="GO" id="GO:0055088">
    <property type="term" value="P:lipid homeostasis"/>
    <property type="evidence" value="ECO:0007669"/>
    <property type="project" value="TreeGrafter"/>
</dbReference>
<gene>
    <name evidence="2" type="ORF">BC781_104288</name>
</gene>
<dbReference type="InterPro" id="IPR029058">
    <property type="entry name" value="AB_hydrolase_fold"/>
</dbReference>
<evidence type="ECO:0000313" key="3">
    <source>
        <dbReference type="Proteomes" id="UP000245535"/>
    </source>
</evidence>
<dbReference type="GO" id="GO:0052689">
    <property type="term" value="F:carboxylic ester hydrolase activity"/>
    <property type="evidence" value="ECO:0007669"/>
    <property type="project" value="TreeGrafter"/>
</dbReference>
<accession>A0A315Z7W4</accession>
<name>A0A315Z7W4_SEDFL</name>
<organism evidence="2 3">
    <name type="scientific">Sediminitomix flava</name>
    <dbReference type="NCBI Taxonomy" id="379075"/>
    <lineage>
        <taxon>Bacteria</taxon>
        <taxon>Pseudomonadati</taxon>
        <taxon>Bacteroidota</taxon>
        <taxon>Cytophagia</taxon>
        <taxon>Cytophagales</taxon>
        <taxon>Flammeovirgaceae</taxon>
        <taxon>Sediminitomix</taxon>
    </lineage>
</organism>
<dbReference type="PANTHER" id="PTHR42886">
    <property type="entry name" value="RE40534P-RELATED"/>
    <property type="match status" value="1"/>
</dbReference>
<dbReference type="OrthoDB" id="9814966at2"/>
<keyword evidence="2" id="KW-0560">Oxidoreductase</keyword>
<dbReference type="GO" id="GO:0004601">
    <property type="term" value="F:peroxidase activity"/>
    <property type="evidence" value="ECO:0007669"/>
    <property type="project" value="UniProtKB-KW"/>
</dbReference>
<dbReference type="PANTHER" id="PTHR42886:SF42">
    <property type="entry name" value="ALPHA_BETA-HYDROLASES SUPERFAMILY PROTEIN"/>
    <property type="match status" value="1"/>
</dbReference>
<keyword evidence="2" id="KW-0575">Peroxidase</keyword>
<dbReference type="Pfam" id="PF12697">
    <property type="entry name" value="Abhydrolase_6"/>
    <property type="match status" value="1"/>
</dbReference>